<dbReference type="Proteomes" id="UP001190700">
    <property type="component" value="Unassembled WGS sequence"/>
</dbReference>
<feature type="domain" description="CCHC-type" evidence="3">
    <location>
        <begin position="25"/>
        <end position="38"/>
    </location>
</feature>
<feature type="region of interest" description="Disordered" evidence="2">
    <location>
        <begin position="157"/>
        <end position="284"/>
    </location>
</feature>
<name>A0AAE0F0A3_9CHLO</name>
<dbReference type="GO" id="GO:0008270">
    <property type="term" value="F:zinc ion binding"/>
    <property type="evidence" value="ECO:0007669"/>
    <property type="project" value="UniProtKB-KW"/>
</dbReference>
<evidence type="ECO:0000256" key="2">
    <source>
        <dbReference type="SAM" id="MobiDB-lite"/>
    </source>
</evidence>
<dbReference type="EMBL" id="LGRX02029485">
    <property type="protein sequence ID" value="KAK3246774.1"/>
    <property type="molecule type" value="Genomic_DNA"/>
</dbReference>
<dbReference type="GO" id="GO:0003676">
    <property type="term" value="F:nucleic acid binding"/>
    <property type="evidence" value="ECO:0007669"/>
    <property type="project" value="InterPro"/>
</dbReference>
<evidence type="ECO:0000313" key="5">
    <source>
        <dbReference type="Proteomes" id="UP001190700"/>
    </source>
</evidence>
<dbReference type="SUPFAM" id="SSF57756">
    <property type="entry name" value="Retrovirus zinc finger-like domains"/>
    <property type="match status" value="1"/>
</dbReference>
<keyword evidence="5" id="KW-1185">Reference proteome</keyword>
<dbReference type="Pfam" id="PF00098">
    <property type="entry name" value="zf-CCHC"/>
    <property type="match status" value="1"/>
</dbReference>
<organism evidence="4 5">
    <name type="scientific">Cymbomonas tetramitiformis</name>
    <dbReference type="NCBI Taxonomy" id="36881"/>
    <lineage>
        <taxon>Eukaryota</taxon>
        <taxon>Viridiplantae</taxon>
        <taxon>Chlorophyta</taxon>
        <taxon>Pyramimonadophyceae</taxon>
        <taxon>Pyramimonadales</taxon>
        <taxon>Pyramimonadaceae</taxon>
        <taxon>Cymbomonas</taxon>
    </lineage>
</organism>
<feature type="domain" description="CCHC-type" evidence="3">
    <location>
        <begin position="80"/>
        <end position="95"/>
    </location>
</feature>
<gene>
    <name evidence="4" type="ORF">CYMTET_43699</name>
</gene>
<accession>A0AAE0F0A3</accession>
<dbReference type="InterPro" id="IPR036875">
    <property type="entry name" value="Znf_CCHC_sf"/>
</dbReference>
<keyword evidence="1" id="KW-0479">Metal-binding</keyword>
<dbReference type="PROSITE" id="PS50158">
    <property type="entry name" value="ZF_CCHC"/>
    <property type="match status" value="3"/>
</dbReference>
<evidence type="ECO:0000259" key="3">
    <source>
        <dbReference type="PROSITE" id="PS50158"/>
    </source>
</evidence>
<keyword evidence="1" id="KW-0862">Zinc</keyword>
<dbReference type="SMART" id="SM00343">
    <property type="entry name" value="ZnF_C2HC"/>
    <property type="match status" value="3"/>
</dbReference>
<comment type="caution">
    <text evidence="4">The sequence shown here is derived from an EMBL/GenBank/DDBJ whole genome shotgun (WGS) entry which is preliminary data.</text>
</comment>
<evidence type="ECO:0000313" key="4">
    <source>
        <dbReference type="EMBL" id="KAK3246774.1"/>
    </source>
</evidence>
<dbReference type="Gene3D" id="4.10.60.10">
    <property type="entry name" value="Zinc finger, CCHC-type"/>
    <property type="match status" value="1"/>
</dbReference>
<evidence type="ECO:0000256" key="1">
    <source>
        <dbReference type="PROSITE-ProRule" id="PRU00047"/>
    </source>
</evidence>
<feature type="compositionally biased region" description="Acidic residues" evidence="2">
    <location>
        <begin position="270"/>
        <end position="284"/>
    </location>
</feature>
<keyword evidence="1" id="KW-0863">Zinc-finger</keyword>
<dbReference type="AlphaFoldDB" id="A0AAE0F0A3"/>
<sequence length="284" mass="30338">MCYVITRNTKYGGHLASRCNQPIVCSRCGMRGHSDRDCGTREVTMMAREKLRDQKGGNVCHKCGSKGHVAHECTWKGPGCSLCGKQGHRIAQCPRNGGTAGALIESRHREATLFAHARYHLESKKRAEPTAELKFDPVLGSISVAAPPTVSLDDWVKTSGRGGEPAHRTVATLPSKKQGTGEPAGTKVPIVKPKSNDIKIPASQLCPRRASDDPQSHFAASDVSESATGEDPAPKKQRVAAITVGAKDGKAGSPHDTPETEMGRLLGAEYDSDVSEASEFDPYA</sequence>
<reference evidence="4 5" key="1">
    <citation type="journal article" date="2015" name="Genome Biol. Evol.">
        <title>Comparative Genomics of a Bacterivorous Green Alga Reveals Evolutionary Causalities and Consequences of Phago-Mixotrophic Mode of Nutrition.</title>
        <authorList>
            <person name="Burns J.A."/>
            <person name="Paasch A."/>
            <person name="Narechania A."/>
            <person name="Kim E."/>
        </authorList>
    </citation>
    <scope>NUCLEOTIDE SEQUENCE [LARGE SCALE GENOMIC DNA]</scope>
    <source>
        <strain evidence="4 5">PLY_AMNH</strain>
    </source>
</reference>
<dbReference type="InterPro" id="IPR001878">
    <property type="entry name" value="Znf_CCHC"/>
</dbReference>
<proteinExistence type="predicted"/>
<feature type="domain" description="CCHC-type" evidence="3">
    <location>
        <begin position="60"/>
        <end position="73"/>
    </location>
</feature>
<protein>
    <recommendedName>
        <fullName evidence="3">CCHC-type domain-containing protein</fullName>
    </recommendedName>
</protein>